<keyword evidence="1" id="KW-0472">Membrane</keyword>
<keyword evidence="1" id="KW-0812">Transmembrane</keyword>
<dbReference type="Proteomes" id="UP001642540">
    <property type="component" value="Unassembled WGS sequence"/>
</dbReference>
<feature type="transmembrane region" description="Helical" evidence="1">
    <location>
        <begin position="315"/>
        <end position="334"/>
    </location>
</feature>
<feature type="transmembrane region" description="Helical" evidence="1">
    <location>
        <begin position="54"/>
        <end position="74"/>
    </location>
</feature>
<accession>A0ABP1R749</accession>
<feature type="transmembrane region" description="Helical" evidence="1">
    <location>
        <begin position="166"/>
        <end position="187"/>
    </location>
</feature>
<keyword evidence="3" id="KW-1185">Reference proteome</keyword>
<sequence length="382" mass="43534">MADTGNAYSLPQKIRSELYQLSKIGQTPCKWLGLSVHSLDIQNELHFSWQSIPVFLAILRFCIVRIAGLFYVVSEDEFRQTFNSASTTEYFSETLFAYTITVTDVVTLLLHFRNRYKFVHFQSQLNTFLVELSTQFNILKGEDDVVTAFKGSIKNSIDEVKWLRNVVLGCTAILIIGSEFSVIGNLLQHKPLSTLTWKTVGLVPFAFCWSFQVMSRLFIRIWMIGLIYSLKIGGSIVTDQLNNIELLRKHNIDCFSKDQILEMILNKFSNLEELLCDFNRIFGVHIALDLLSLTVIVFANVFQAVVWYKNPEQDGVFAFGLCGIVSSLMIFSFCDSANKVELQERAFINSLEKTQLSGFSNDLHMQTKVASFSESETMQPYA</sequence>
<dbReference type="EMBL" id="CAXLJM020000057">
    <property type="protein sequence ID" value="CAL8118080.1"/>
    <property type="molecule type" value="Genomic_DNA"/>
</dbReference>
<evidence type="ECO:0000313" key="3">
    <source>
        <dbReference type="Proteomes" id="UP001642540"/>
    </source>
</evidence>
<evidence type="ECO:0000313" key="2">
    <source>
        <dbReference type="EMBL" id="CAL8118080.1"/>
    </source>
</evidence>
<organism evidence="2 3">
    <name type="scientific">Orchesella dallaii</name>
    <dbReference type="NCBI Taxonomy" id="48710"/>
    <lineage>
        <taxon>Eukaryota</taxon>
        <taxon>Metazoa</taxon>
        <taxon>Ecdysozoa</taxon>
        <taxon>Arthropoda</taxon>
        <taxon>Hexapoda</taxon>
        <taxon>Collembola</taxon>
        <taxon>Entomobryomorpha</taxon>
        <taxon>Entomobryoidea</taxon>
        <taxon>Orchesellidae</taxon>
        <taxon>Orchesellinae</taxon>
        <taxon>Orchesella</taxon>
    </lineage>
</organism>
<reference evidence="2 3" key="1">
    <citation type="submission" date="2024-08" db="EMBL/GenBank/DDBJ databases">
        <authorList>
            <person name="Cucini C."/>
            <person name="Frati F."/>
        </authorList>
    </citation>
    <scope>NUCLEOTIDE SEQUENCE [LARGE SCALE GENOMIC DNA]</scope>
</reference>
<evidence type="ECO:0008006" key="4">
    <source>
        <dbReference type="Google" id="ProtNLM"/>
    </source>
</evidence>
<protein>
    <recommendedName>
        <fullName evidence="4">Gustatory receptor</fullName>
    </recommendedName>
</protein>
<comment type="caution">
    <text evidence="2">The sequence shown here is derived from an EMBL/GenBank/DDBJ whole genome shotgun (WGS) entry which is preliminary data.</text>
</comment>
<feature type="transmembrane region" description="Helical" evidence="1">
    <location>
        <begin position="290"/>
        <end position="309"/>
    </location>
</feature>
<gene>
    <name evidence="2" type="ORF">ODALV1_LOCUS17974</name>
</gene>
<feature type="transmembrane region" description="Helical" evidence="1">
    <location>
        <begin position="199"/>
        <end position="219"/>
    </location>
</feature>
<feature type="transmembrane region" description="Helical" evidence="1">
    <location>
        <begin position="94"/>
        <end position="112"/>
    </location>
</feature>
<keyword evidence="1" id="KW-1133">Transmembrane helix</keyword>
<evidence type="ECO:0000256" key="1">
    <source>
        <dbReference type="SAM" id="Phobius"/>
    </source>
</evidence>
<proteinExistence type="predicted"/>
<name>A0ABP1R749_9HEXA</name>